<name>A0A9D4SWB3_RHISA</name>
<dbReference type="Proteomes" id="UP000821837">
    <property type="component" value="Chromosome 5"/>
</dbReference>
<organism evidence="1 2">
    <name type="scientific">Rhipicephalus sanguineus</name>
    <name type="common">Brown dog tick</name>
    <name type="synonym">Ixodes sanguineus</name>
    <dbReference type="NCBI Taxonomy" id="34632"/>
    <lineage>
        <taxon>Eukaryota</taxon>
        <taxon>Metazoa</taxon>
        <taxon>Ecdysozoa</taxon>
        <taxon>Arthropoda</taxon>
        <taxon>Chelicerata</taxon>
        <taxon>Arachnida</taxon>
        <taxon>Acari</taxon>
        <taxon>Parasitiformes</taxon>
        <taxon>Ixodida</taxon>
        <taxon>Ixodoidea</taxon>
        <taxon>Ixodidae</taxon>
        <taxon>Rhipicephalinae</taxon>
        <taxon>Rhipicephalus</taxon>
        <taxon>Rhipicephalus</taxon>
    </lineage>
</organism>
<proteinExistence type="predicted"/>
<reference evidence="1" key="2">
    <citation type="submission" date="2021-09" db="EMBL/GenBank/DDBJ databases">
        <authorList>
            <person name="Jia N."/>
            <person name="Wang J."/>
            <person name="Shi W."/>
            <person name="Du L."/>
            <person name="Sun Y."/>
            <person name="Zhan W."/>
            <person name="Jiang J."/>
            <person name="Wang Q."/>
            <person name="Zhang B."/>
            <person name="Ji P."/>
            <person name="Sakyi L.B."/>
            <person name="Cui X."/>
            <person name="Yuan T."/>
            <person name="Jiang B."/>
            <person name="Yang W."/>
            <person name="Lam T.T.-Y."/>
            <person name="Chang Q."/>
            <person name="Ding S."/>
            <person name="Wang X."/>
            <person name="Zhu J."/>
            <person name="Ruan X."/>
            <person name="Zhao L."/>
            <person name="Wei J."/>
            <person name="Que T."/>
            <person name="Du C."/>
            <person name="Cheng J."/>
            <person name="Dai P."/>
            <person name="Han X."/>
            <person name="Huang E."/>
            <person name="Gao Y."/>
            <person name="Liu J."/>
            <person name="Shao H."/>
            <person name="Ye R."/>
            <person name="Li L."/>
            <person name="Wei W."/>
            <person name="Wang X."/>
            <person name="Wang C."/>
            <person name="Huo Q."/>
            <person name="Li W."/>
            <person name="Guo W."/>
            <person name="Chen H."/>
            <person name="Chen S."/>
            <person name="Zhou L."/>
            <person name="Zhou L."/>
            <person name="Ni X."/>
            <person name="Tian J."/>
            <person name="Zhou Y."/>
            <person name="Sheng Y."/>
            <person name="Liu T."/>
            <person name="Pan Y."/>
            <person name="Xia L."/>
            <person name="Li J."/>
            <person name="Zhao F."/>
            <person name="Cao W."/>
        </authorList>
    </citation>
    <scope>NUCLEOTIDE SEQUENCE</scope>
    <source>
        <strain evidence="1">Rsan-2018</strain>
        <tissue evidence="1">Larvae</tissue>
    </source>
</reference>
<dbReference type="EMBL" id="JABSTV010001251">
    <property type="protein sequence ID" value="KAH7951835.1"/>
    <property type="molecule type" value="Genomic_DNA"/>
</dbReference>
<dbReference type="AlphaFoldDB" id="A0A9D4SWB3"/>
<reference evidence="1" key="1">
    <citation type="journal article" date="2020" name="Cell">
        <title>Large-Scale Comparative Analyses of Tick Genomes Elucidate Their Genetic Diversity and Vector Capacities.</title>
        <authorList>
            <consortium name="Tick Genome and Microbiome Consortium (TIGMIC)"/>
            <person name="Jia N."/>
            <person name="Wang J."/>
            <person name="Shi W."/>
            <person name="Du L."/>
            <person name="Sun Y."/>
            <person name="Zhan W."/>
            <person name="Jiang J.F."/>
            <person name="Wang Q."/>
            <person name="Zhang B."/>
            <person name="Ji P."/>
            <person name="Bell-Sakyi L."/>
            <person name="Cui X.M."/>
            <person name="Yuan T.T."/>
            <person name="Jiang B.G."/>
            <person name="Yang W.F."/>
            <person name="Lam T.T."/>
            <person name="Chang Q.C."/>
            <person name="Ding S.J."/>
            <person name="Wang X.J."/>
            <person name="Zhu J.G."/>
            <person name="Ruan X.D."/>
            <person name="Zhao L."/>
            <person name="Wei J.T."/>
            <person name="Ye R.Z."/>
            <person name="Que T.C."/>
            <person name="Du C.H."/>
            <person name="Zhou Y.H."/>
            <person name="Cheng J.X."/>
            <person name="Dai P.F."/>
            <person name="Guo W.B."/>
            <person name="Han X.H."/>
            <person name="Huang E.J."/>
            <person name="Li L.F."/>
            <person name="Wei W."/>
            <person name="Gao Y.C."/>
            <person name="Liu J.Z."/>
            <person name="Shao H.Z."/>
            <person name="Wang X."/>
            <person name="Wang C.C."/>
            <person name="Yang T.C."/>
            <person name="Huo Q.B."/>
            <person name="Li W."/>
            <person name="Chen H.Y."/>
            <person name="Chen S.E."/>
            <person name="Zhou L.G."/>
            <person name="Ni X.B."/>
            <person name="Tian J.H."/>
            <person name="Sheng Y."/>
            <person name="Liu T."/>
            <person name="Pan Y.S."/>
            <person name="Xia L.Y."/>
            <person name="Li J."/>
            <person name="Zhao F."/>
            <person name="Cao W.C."/>
        </authorList>
    </citation>
    <scope>NUCLEOTIDE SEQUENCE</scope>
    <source>
        <strain evidence="1">Rsan-2018</strain>
    </source>
</reference>
<evidence type="ECO:0000313" key="2">
    <source>
        <dbReference type="Proteomes" id="UP000821837"/>
    </source>
</evidence>
<keyword evidence="2" id="KW-1185">Reference proteome</keyword>
<evidence type="ECO:0000313" key="1">
    <source>
        <dbReference type="EMBL" id="KAH7951835.1"/>
    </source>
</evidence>
<gene>
    <name evidence="1" type="ORF">HPB52_013571</name>
</gene>
<comment type="caution">
    <text evidence="1">The sequence shown here is derived from an EMBL/GenBank/DDBJ whole genome shotgun (WGS) entry which is preliminary data.</text>
</comment>
<sequence length="80" mass="9006">MSDEEPSRPLMAPRKVRVLRRGPATGVRRRSFSGALWLLLACTALVIEHGQDGSVSVTPRRRRRNFRSLAAFVRTPIALH</sequence>
<accession>A0A9D4SWB3</accession>
<protein>
    <submittedName>
        <fullName evidence="1">Uncharacterized protein</fullName>
    </submittedName>
</protein>